<sequence>MELSALNDQPRPAGIGDTHAHARVLHGAADAHIFCGVIIGLHRLQRLRKPRGRVHDLAVGQFLSRSDGIAPADLPGGDSHLIRHLAQKAFHAKAGLRDSEAPKRPGGGIVGVIRPPVDLKILIVVRPRRMGTGPLQHRPSQRRIGSGIRNDLRRHALNDAVFIAAHGKLHLHGMPLGVDEDALGSAELCLDRTLCEIRHQRSQMLHGHVLLAAEAAAHQQVFDLHLFSGQAQHPHGLVLRVICPLVRGPDHHAVLLRERHGALRLQKRVLCPGCGKVLRQHIFRSRNGLRWIAPLDMLVGQKISRPVDQRRIRQHGLLWAADHGQFLVVHLHEGLRLFQELLRLSGHNTDGVTQIMRDLPHRDHGVPVLHQVPHLVLSGDIRRRKHAHNTRQGFRLLRVDGQHPRPGIGAAHRAGVNHSVQIDIVRILPRTSDLFQYVHPRDPRAQTPILRQLRNFSVAEHLRRQQNSVDDLYVPGTAADVVADGKRRLFSGGIPVHIQQRLGGDHHARNTKPALHGPRLAERIGKHVLLKIAQALHRQNGLSLQLVGLGDAGLRGLSVDQHRAGAAGSLAAPVLHGSQPQFIPQEADEFLVFLHGHSVAVHGKCRHRVILLKLRARPRSHGLFRVPSHSFQKGRPFLSLYNNF</sequence>
<organism evidence="1">
    <name type="scientific">bioreactor metagenome</name>
    <dbReference type="NCBI Taxonomy" id="1076179"/>
    <lineage>
        <taxon>unclassified sequences</taxon>
        <taxon>metagenomes</taxon>
        <taxon>ecological metagenomes</taxon>
    </lineage>
</organism>
<name>A0A644ZSQ3_9ZZZZ</name>
<accession>A0A644ZSQ3</accession>
<dbReference type="AlphaFoldDB" id="A0A644ZSQ3"/>
<comment type="caution">
    <text evidence="1">The sequence shown here is derived from an EMBL/GenBank/DDBJ whole genome shotgun (WGS) entry which is preliminary data.</text>
</comment>
<evidence type="ECO:0000313" key="1">
    <source>
        <dbReference type="EMBL" id="MPM42921.1"/>
    </source>
</evidence>
<reference evidence="1" key="1">
    <citation type="submission" date="2019-08" db="EMBL/GenBank/DDBJ databases">
        <authorList>
            <person name="Kucharzyk K."/>
            <person name="Murdoch R.W."/>
            <person name="Higgins S."/>
            <person name="Loffler F."/>
        </authorList>
    </citation>
    <scope>NUCLEOTIDE SEQUENCE</scope>
</reference>
<protein>
    <submittedName>
        <fullName evidence="1">Uncharacterized protein</fullName>
    </submittedName>
</protein>
<proteinExistence type="predicted"/>
<dbReference type="EMBL" id="VSSQ01009909">
    <property type="protein sequence ID" value="MPM42921.1"/>
    <property type="molecule type" value="Genomic_DNA"/>
</dbReference>
<gene>
    <name evidence="1" type="ORF">SDC9_89593</name>
</gene>